<evidence type="ECO:0000256" key="8">
    <source>
        <dbReference type="SAM" id="MobiDB-lite"/>
    </source>
</evidence>
<dbReference type="GO" id="GO:0005654">
    <property type="term" value="C:nucleoplasm"/>
    <property type="evidence" value="ECO:0007669"/>
    <property type="project" value="TreeGrafter"/>
</dbReference>
<feature type="compositionally biased region" description="Basic and acidic residues" evidence="8">
    <location>
        <begin position="92"/>
        <end position="122"/>
    </location>
</feature>
<name>A0AA88YUI4_PINIB</name>
<feature type="compositionally biased region" description="Basic and acidic residues" evidence="8">
    <location>
        <begin position="141"/>
        <end position="161"/>
    </location>
</feature>
<feature type="compositionally biased region" description="Basic residues" evidence="8">
    <location>
        <begin position="72"/>
        <end position="91"/>
    </location>
</feature>
<dbReference type="PRINTS" id="PR02094">
    <property type="entry name" value="HEXIMFAMILY"/>
</dbReference>
<comment type="similarity">
    <text evidence="2">Belongs to the HEXIM family.</text>
</comment>
<dbReference type="Proteomes" id="UP001186944">
    <property type="component" value="Unassembled WGS sequence"/>
</dbReference>
<keyword evidence="10" id="KW-1185">Reference proteome</keyword>
<dbReference type="PANTHER" id="PTHR13469:SF8">
    <property type="entry name" value="HEXIM P-TEFB COMPLEX SUBUNIT 1"/>
    <property type="match status" value="1"/>
</dbReference>
<dbReference type="GO" id="GO:0000122">
    <property type="term" value="P:negative regulation of transcription by RNA polymerase II"/>
    <property type="evidence" value="ECO:0007669"/>
    <property type="project" value="InterPro"/>
</dbReference>
<evidence type="ECO:0000256" key="7">
    <source>
        <dbReference type="ARBA" id="ARBA00023242"/>
    </source>
</evidence>
<dbReference type="EMBL" id="VSWD01000003">
    <property type="protein sequence ID" value="KAK3105825.1"/>
    <property type="molecule type" value="Genomic_DNA"/>
</dbReference>
<feature type="region of interest" description="Disordered" evidence="8">
    <location>
        <begin position="230"/>
        <end position="249"/>
    </location>
</feature>
<dbReference type="AlphaFoldDB" id="A0AA88YUI4"/>
<dbReference type="PANTHER" id="PTHR13469">
    <property type="entry name" value="HEXAMETHYLENE BISACETAMIDE INDUCIBLE 1"/>
    <property type="match status" value="1"/>
</dbReference>
<evidence type="ECO:0000256" key="4">
    <source>
        <dbReference type="ARBA" id="ARBA00023015"/>
    </source>
</evidence>
<gene>
    <name evidence="9" type="ORF">FSP39_006552</name>
</gene>
<comment type="subcellular location">
    <subcellularLocation>
        <location evidence="1">Nucleus</location>
    </subcellularLocation>
</comment>
<evidence type="ECO:0000313" key="10">
    <source>
        <dbReference type="Proteomes" id="UP001186944"/>
    </source>
</evidence>
<feature type="compositionally biased region" description="Low complexity" evidence="8">
    <location>
        <begin position="162"/>
        <end position="178"/>
    </location>
</feature>
<keyword evidence="6" id="KW-0804">Transcription</keyword>
<dbReference type="GO" id="GO:0097322">
    <property type="term" value="F:7SK snRNA binding"/>
    <property type="evidence" value="ECO:0007669"/>
    <property type="project" value="TreeGrafter"/>
</dbReference>
<evidence type="ECO:0000256" key="5">
    <source>
        <dbReference type="ARBA" id="ARBA00023054"/>
    </source>
</evidence>
<comment type="caution">
    <text evidence="9">The sequence shown here is derived from an EMBL/GenBank/DDBJ whole genome shotgun (WGS) entry which is preliminary data.</text>
</comment>
<protein>
    <submittedName>
        <fullName evidence="9">Uncharacterized protein</fullName>
    </submittedName>
</protein>
<dbReference type="GO" id="GO:0004861">
    <property type="term" value="F:cyclin-dependent protein serine/threonine kinase inhibitor activity"/>
    <property type="evidence" value="ECO:0007669"/>
    <property type="project" value="InterPro"/>
</dbReference>
<keyword evidence="3" id="KW-0678">Repressor</keyword>
<accession>A0AA88YUI4</accession>
<keyword evidence="5" id="KW-0175">Coiled coil</keyword>
<proteinExistence type="inferred from homology"/>
<evidence type="ECO:0000313" key="9">
    <source>
        <dbReference type="EMBL" id="KAK3105825.1"/>
    </source>
</evidence>
<keyword evidence="4" id="KW-0805">Transcription regulation</keyword>
<feature type="region of interest" description="Disordered" evidence="8">
    <location>
        <begin position="1"/>
        <end position="127"/>
    </location>
</feature>
<feature type="compositionally biased region" description="Basic and acidic residues" evidence="8">
    <location>
        <begin position="8"/>
        <end position="27"/>
    </location>
</feature>
<evidence type="ECO:0000256" key="3">
    <source>
        <dbReference type="ARBA" id="ARBA00022491"/>
    </source>
</evidence>
<keyword evidence="7" id="KW-0539">Nucleus</keyword>
<evidence type="ECO:0000256" key="2">
    <source>
        <dbReference type="ARBA" id="ARBA00008409"/>
    </source>
</evidence>
<dbReference type="Gene3D" id="6.10.250.2910">
    <property type="match status" value="1"/>
</dbReference>
<dbReference type="InterPro" id="IPR024872">
    <property type="entry name" value="HEXIM"/>
</dbReference>
<evidence type="ECO:0000256" key="1">
    <source>
        <dbReference type="ARBA" id="ARBA00004123"/>
    </source>
</evidence>
<organism evidence="9 10">
    <name type="scientific">Pinctada imbricata</name>
    <name type="common">Atlantic pearl-oyster</name>
    <name type="synonym">Pinctada martensii</name>
    <dbReference type="NCBI Taxonomy" id="66713"/>
    <lineage>
        <taxon>Eukaryota</taxon>
        <taxon>Metazoa</taxon>
        <taxon>Spiralia</taxon>
        <taxon>Lophotrochozoa</taxon>
        <taxon>Mollusca</taxon>
        <taxon>Bivalvia</taxon>
        <taxon>Autobranchia</taxon>
        <taxon>Pteriomorphia</taxon>
        <taxon>Pterioida</taxon>
        <taxon>Pterioidea</taxon>
        <taxon>Pteriidae</taxon>
        <taxon>Pinctada</taxon>
    </lineage>
</organism>
<dbReference type="GO" id="GO:0005737">
    <property type="term" value="C:cytoplasm"/>
    <property type="evidence" value="ECO:0007669"/>
    <property type="project" value="InterPro"/>
</dbReference>
<evidence type="ECO:0000256" key="6">
    <source>
        <dbReference type="ARBA" id="ARBA00023163"/>
    </source>
</evidence>
<feature type="region of interest" description="Disordered" evidence="8">
    <location>
        <begin position="141"/>
        <end position="189"/>
    </location>
</feature>
<dbReference type="Pfam" id="PF15313">
    <property type="entry name" value="HEXIM"/>
    <property type="match status" value="1"/>
</dbReference>
<sequence length="286" mass="32860">MAVGRLLGDVDSKHEMILSSTREDSILRENGSPRESSLKKERNESSGIENNDEALEGSESASENNSDQCDKNKKRRRRRVKGGKHHKKAKWKPYEKLSWTERRDLEEKESLRANQRREEAFAHGHPVAPFNTTQFLIDDHNNIDQGLKDGEVIRHNSRESNDGSVSGSDTSEDSYSSPDPEDTGSDFLEKEFEETYDSIHAERLQKMSKDELIKDYIEMETKLERLQKRMVRRKKNRGSSASLSSSGEEFLDTDNLRRLGEELLKLKAENAKLRNMLSKSEEPMDS</sequence>
<reference evidence="9" key="1">
    <citation type="submission" date="2019-08" db="EMBL/GenBank/DDBJ databases">
        <title>The improved chromosome-level genome for the pearl oyster Pinctada fucata martensii using PacBio sequencing and Hi-C.</title>
        <authorList>
            <person name="Zheng Z."/>
        </authorList>
    </citation>
    <scope>NUCLEOTIDE SEQUENCE</scope>
    <source>
        <strain evidence="9">ZZ-2019</strain>
        <tissue evidence="9">Adductor muscle</tissue>
    </source>
</reference>